<feature type="transmembrane region" description="Helical" evidence="2">
    <location>
        <begin position="518"/>
        <end position="537"/>
    </location>
</feature>
<evidence type="ECO:0000259" key="3">
    <source>
        <dbReference type="Pfam" id="PF05448"/>
    </source>
</evidence>
<accession>A0A3S3TSL0</accession>
<dbReference type="InterPro" id="IPR050261">
    <property type="entry name" value="FrsA_esterase"/>
</dbReference>
<proteinExistence type="predicted"/>
<feature type="transmembrane region" description="Helical" evidence="2">
    <location>
        <begin position="549"/>
        <end position="570"/>
    </location>
</feature>
<evidence type="ECO:0000256" key="2">
    <source>
        <dbReference type="SAM" id="Phobius"/>
    </source>
</evidence>
<keyword evidence="1" id="KW-0378">Hydrolase</keyword>
<dbReference type="GO" id="GO:0016788">
    <property type="term" value="F:hydrolase activity, acting on ester bonds"/>
    <property type="evidence" value="ECO:0007669"/>
    <property type="project" value="UniProtKB-ARBA"/>
</dbReference>
<keyword evidence="2" id="KW-0812">Transmembrane</keyword>
<feature type="transmembrane region" description="Helical" evidence="2">
    <location>
        <begin position="493"/>
        <end position="513"/>
    </location>
</feature>
<feature type="transmembrane region" description="Helical" evidence="2">
    <location>
        <begin position="452"/>
        <end position="473"/>
    </location>
</feature>
<gene>
    <name evidence="4" type="ORF">Metus_0535</name>
</gene>
<evidence type="ECO:0000313" key="5">
    <source>
        <dbReference type="Proteomes" id="UP000288215"/>
    </source>
</evidence>
<keyword evidence="2" id="KW-1133">Transmembrane helix</keyword>
<keyword evidence="2" id="KW-0472">Membrane</keyword>
<dbReference type="Gene3D" id="3.40.50.1820">
    <property type="entry name" value="alpha/beta hydrolase"/>
    <property type="match status" value="1"/>
</dbReference>
<protein>
    <recommendedName>
        <fullName evidence="3">Acetyl xylan esterase domain-containing protein</fullName>
    </recommendedName>
</protein>
<dbReference type="Pfam" id="PF05448">
    <property type="entry name" value="AXE1"/>
    <property type="match status" value="1"/>
</dbReference>
<dbReference type="EMBL" id="RXGA01000002">
    <property type="protein sequence ID" value="RWX73756.1"/>
    <property type="molecule type" value="Genomic_DNA"/>
</dbReference>
<comment type="caution">
    <text evidence="4">The sequence shown here is derived from an EMBL/GenBank/DDBJ whole genome shotgun (WGS) entry which is preliminary data.</text>
</comment>
<dbReference type="InterPro" id="IPR029058">
    <property type="entry name" value="AB_hydrolase_fold"/>
</dbReference>
<dbReference type="SUPFAM" id="SSF53474">
    <property type="entry name" value="alpha/beta-Hydrolases"/>
    <property type="match status" value="1"/>
</dbReference>
<evidence type="ECO:0000256" key="1">
    <source>
        <dbReference type="ARBA" id="ARBA00022801"/>
    </source>
</evidence>
<evidence type="ECO:0000313" key="4">
    <source>
        <dbReference type="EMBL" id="RWX73756.1"/>
    </source>
</evidence>
<dbReference type="PANTHER" id="PTHR22946:SF9">
    <property type="entry name" value="POLYKETIDE TRANSFERASE AF380"/>
    <property type="match status" value="1"/>
</dbReference>
<dbReference type="Proteomes" id="UP000288215">
    <property type="component" value="Unassembled WGS sequence"/>
</dbReference>
<name>A0A3S3TSL0_METS7</name>
<feature type="transmembrane region" description="Helical" evidence="2">
    <location>
        <begin position="417"/>
        <end position="440"/>
    </location>
</feature>
<feature type="domain" description="Acetyl xylan esterase" evidence="3">
    <location>
        <begin position="86"/>
        <end position="310"/>
    </location>
</feature>
<dbReference type="InterPro" id="IPR008391">
    <property type="entry name" value="AXE1_dom"/>
</dbReference>
<dbReference type="AlphaFoldDB" id="A0A3S3TSL0"/>
<organism evidence="4 5">
    <name type="scientific">Methanosuratincola subterraneus</name>
    <dbReference type="NCBI Taxonomy" id="2593994"/>
    <lineage>
        <taxon>Archaea</taxon>
        <taxon>Thermoproteota</taxon>
        <taxon>Methanosuratincolia</taxon>
        <taxon>Candidatus Methanomethylicales</taxon>
        <taxon>Candidatus Methanomethylicaceae</taxon>
        <taxon>Candidatus Methanosuratincola (ex Vanwonterghem et al. 2016)</taxon>
    </lineage>
</organism>
<reference evidence="4 5" key="1">
    <citation type="submission" date="2018-12" db="EMBL/GenBank/DDBJ databases">
        <title>The complete genome of the methanogenic archaea of the candidate phylum Verstraetearchaeota, obtained from the metagenome of underground thermal water.</title>
        <authorList>
            <person name="Kadnikov V.V."/>
            <person name="Mardanov A.V."/>
            <person name="Beletsky A.V."/>
            <person name="Karnachuk O.V."/>
            <person name="Ravin N.V."/>
        </authorList>
    </citation>
    <scope>NUCLEOTIDE SEQUENCE [LARGE SCALE GENOMIC DNA]</scope>
    <source>
        <strain evidence="4">Ch88</strain>
    </source>
</reference>
<dbReference type="PANTHER" id="PTHR22946">
    <property type="entry name" value="DIENELACTONE HYDROLASE DOMAIN-CONTAINING PROTEIN-RELATED"/>
    <property type="match status" value="1"/>
</dbReference>
<sequence length="575" mass="62108">MVAMSKSVVLKVLLLVLVGVIFSSFLASDAWRSSPKSLVENFNTTFWDNGTTYPPLEMNVSYIGNTTVGGVVLDEYDAFFNSHFFNGTAIRIHAVILKPPGEDLPAVLLLHGTGGSHLQLIQYGRALSSHGYVVVLMDSPGCGLSSGPTSSPENTVDFSGGPYSAYYYHNVIAARRAITAISELPYVNPDAIAVSGASMGGVATYLVAATDSRVKAAIPVVASGYFDEIVMGGSFANFIVPPGANFNDQAVMDLIKYFDCRAYAANLSVPTLLLIGTHDEFFFIEAVNKTYSIIPCDKAINLAPNTGHAMPDNRWLVSSVIWLDHYLKGSSERLPSVPVPSAEPANFYTSIRIVVPHPENVSVFYRDGLPGSLWVEQDLSKGDLLPMPLFPTAVSYFIGIKSNGTIVSTSPVYQISVVPSAFVISLAFLVAVMLVLFINWREEVLGIEMDASSLLLFIAGLLIWIVAAFATSLPWIDFTGRTSVSLLQLWDRYALHFAPFALLLLGLFGSLLAFAARIWLGGLALLFTFGWVYYFLIPLTSLSPSVVSLGFGAYLVGICIAASFLIPAVLKIVRG</sequence>